<dbReference type="EMBL" id="CP031222">
    <property type="protein sequence ID" value="AXI02175.1"/>
    <property type="molecule type" value="Genomic_DNA"/>
</dbReference>
<evidence type="ECO:0000313" key="3">
    <source>
        <dbReference type="Proteomes" id="UP000253940"/>
    </source>
</evidence>
<dbReference type="Proteomes" id="UP000253940">
    <property type="component" value="Chromosome"/>
</dbReference>
<feature type="transmembrane region" description="Helical" evidence="1">
    <location>
        <begin position="107"/>
        <end position="128"/>
    </location>
</feature>
<name>A0A345P4G6_9GAMM</name>
<dbReference type="RefSeq" id="WP_114898285.1">
    <property type="nucleotide sequence ID" value="NZ_CP031222.1"/>
</dbReference>
<organism evidence="2 3">
    <name type="scientific">Aquirhabdus parva</name>
    <dbReference type="NCBI Taxonomy" id="2283318"/>
    <lineage>
        <taxon>Bacteria</taxon>
        <taxon>Pseudomonadati</taxon>
        <taxon>Pseudomonadota</taxon>
        <taxon>Gammaproteobacteria</taxon>
        <taxon>Moraxellales</taxon>
        <taxon>Moraxellaceae</taxon>
        <taxon>Aquirhabdus</taxon>
    </lineage>
</organism>
<sequence length="338" mass="38830">MTSKAPNIGDMESHRPPSPPYKHTRLNLIYDMAMVAGIIINLCLLGVEYVLGANFTWVNDVMHFLHVSPASEEGLKNSIHDINAFFTIFLIIELLIRWGIAIIQRRYYRWFFFPFIHWYEVLGCFAILRPLRLLRAFVIAYRLYLLGYPVLPRSWIRKGQFYYELVLEELSDRIVLQVIDGVSTEFTENQTHYVLIEKIIAKHRPMISRALIEALEASLPNAIKLHQTNISQYVAAAVERSIQNTPELQQILKLMPVVGTLLSQRIEAIGARLGENIALELIYPLTEQPNPLYAEVAHQIGTLDFPAPEIEALIDSIVIETLKVVREQVSIQQWKAKL</sequence>
<accession>A0A345P4G6</accession>
<protein>
    <submittedName>
        <fullName evidence="2">Preprotein translocase subunit SecA</fullName>
    </submittedName>
</protein>
<feature type="transmembrane region" description="Helical" evidence="1">
    <location>
        <begin position="28"/>
        <end position="51"/>
    </location>
</feature>
<keyword evidence="3" id="KW-1185">Reference proteome</keyword>
<evidence type="ECO:0000256" key="1">
    <source>
        <dbReference type="SAM" id="Phobius"/>
    </source>
</evidence>
<feature type="transmembrane region" description="Helical" evidence="1">
    <location>
        <begin position="82"/>
        <end position="100"/>
    </location>
</feature>
<keyword evidence="1" id="KW-1133">Transmembrane helix</keyword>
<reference evidence="2 3" key="1">
    <citation type="submission" date="2018-07" db="EMBL/GenBank/DDBJ databases">
        <title>Genome sequencing of Moraxellaceae gen. HYN0046.</title>
        <authorList>
            <person name="Kim M."/>
            <person name="Yi H."/>
        </authorList>
    </citation>
    <scope>NUCLEOTIDE SEQUENCE [LARGE SCALE GENOMIC DNA]</scope>
    <source>
        <strain evidence="2 3">HYN0046</strain>
    </source>
</reference>
<dbReference type="AlphaFoldDB" id="A0A345P4G6"/>
<dbReference type="KEGG" id="mbah:HYN46_04480"/>
<keyword evidence="1" id="KW-0472">Membrane</keyword>
<gene>
    <name evidence="2" type="ORF">HYN46_04480</name>
</gene>
<evidence type="ECO:0000313" key="2">
    <source>
        <dbReference type="EMBL" id="AXI02175.1"/>
    </source>
</evidence>
<dbReference type="OrthoDB" id="974877at2"/>
<keyword evidence="1" id="KW-0812">Transmembrane</keyword>
<proteinExistence type="predicted"/>